<dbReference type="Gene3D" id="3.20.20.140">
    <property type="entry name" value="Metal-dependent hydrolases"/>
    <property type="match status" value="1"/>
</dbReference>
<dbReference type="CDD" id="cd07437">
    <property type="entry name" value="PHP_HisPPase_Ycdx_like"/>
    <property type="match status" value="1"/>
</dbReference>
<dbReference type="PANTHER" id="PTHR36928:SF1">
    <property type="entry name" value="PHOSPHATASE YCDX-RELATED"/>
    <property type="match status" value="1"/>
</dbReference>
<accession>A0ABS4ECZ8</accession>
<dbReference type="Proteomes" id="UP000767291">
    <property type="component" value="Unassembled WGS sequence"/>
</dbReference>
<evidence type="ECO:0000313" key="2">
    <source>
        <dbReference type="EMBL" id="MBP1855818.1"/>
    </source>
</evidence>
<dbReference type="GO" id="GO:0016787">
    <property type="term" value="F:hydrolase activity"/>
    <property type="evidence" value="ECO:0007669"/>
    <property type="project" value="UniProtKB-KW"/>
</dbReference>
<dbReference type="NCBIfam" id="NF006702">
    <property type="entry name" value="PRK09248.1"/>
    <property type="match status" value="1"/>
</dbReference>
<feature type="domain" description="Polymerase/histidinol phosphatase N-terminal" evidence="1">
    <location>
        <begin position="6"/>
        <end position="80"/>
    </location>
</feature>
<evidence type="ECO:0000313" key="3">
    <source>
        <dbReference type="Proteomes" id="UP000767291"/>
    </source>
</evidence>
<dbReference type="SUPFAM" id="SSF89550">
    <property type="entry name" value="PHP domain-like"/>
    <property type="match status" value="1"/>
</dbReference>
<dbReference type="InterPro" id="IPR003141">
    <property type="entry name" value="Pol/His_phosphatase_N"/>
</dbReference>
<dbReference type="RefSeq" id="WP_209457220.1">
    <property type="nucleotide sequence ID" value="NZ_BAAACS010000019.1"/>
</dbReference>
<organism evidence="2 3">
    <name type="scientific">Metaclostridioides mangenotii</name>
    <dbReference type="NCBI Taxonomy" id="1540"/>
    <lineage>
        <taxon>Bacteria</taxon>
        <taxon>Bacillati</taxon>
        <taxon>Bacillota</taxon>
        <taxon>Clostridia</taxon>
        <taxon>Peptostreptococcales</taxon>
        <taxon>Peptostreptococcaceae</taxon>
        <taxon>Metaclostridioides</taxon>
    </lineage>
</organism>
<keyword evidence="3" id="KW-1185">Reference proteome</keyword>
<gene>
    <name evidence="2" type="ORF">J2Z43_002219</name>
</gene>
<dbReference type="Pfam" id="PF02811">
    <property type="entry name" value="PHP"/>
    <property type="match status" value="1"/>
</dbReference>
<proteinExistence type="predicted"/>
<name>A0ABS4ECZ8_9FIRM</name>
<evidence type="ECO:0000259" key="1">
    <source>
        <dbReference type="SMART" id="SM00481"/>
    </source>
</evidence>
<dbReference type="SMART" id="SM00481">
    <property type="entry name" value="POLIIIAc"/>
    <property type="match status" value="1"/>
</dbReference>
<dbReference type="InterPro" id="IPR004013">
    <property type="entry name" value="PHP_dom"/>
</dbReference>
<dbReference type="EMBL" id="JAGGJX010000005">
    <property type="protein sequence ID" value="MBP1855818.1"/>
    <property type="molecule type" value="Genomic_DNA"/>
</dbReference>
<sequence length="239" mass="26769">MAKPILDLHCHTVESGHAYSTVKENIEIASSKGIKFLGVSDHAPDMPGGGHPFYFQNMYVIPREVNGVKVLRGIEANIINFDGDIDVSDDIAIGADYIIASFHMPCISPGDIKQNTKSILKVMDHEKIKIIGHPDDSQFPIDYKEIVKYAKEKNVLLEVNNSSMNPNSYRQRARENGVVMLELCKEYGTRIILGSDAHICYSVGDFSNALDILKEVDFPDELVINYNEDEIIKFFGVDF</sequence>
<comment type="caution">
    <text evidence="2">The sequence shown here is derived from an EMBL/GenBank/DDBJ whole genome shotgun (WGS) entry which is preliminary data.</text>
</comment>
<protein>
    <submittedName>
        <fullName evidence="2">Hydrolase</fullName>
    </submittedName>
</protein>
<dbReference type="InterPro" id="IPR016195">
    <property type="entry name" value="Pol/histidinol_Pase-like"/>
</dbReference>
<reference evidence="2 3" key="1">
    <citation type="submission" date="2021-03" db="EMBL/GenBank/DDBJ databases">
        <title>Genomic Encyclopedia of Type Strains, Phase IV (KMG-IV): sequencing the most valuable type-strain genomes for metagenomic binning, comparative biology and taxonomic classification.</title>
        <authorList>
            <person name="Goeker M."/>
        </authorList>
    </citation>
    <scope>NUCLEOTIDE SEQUENCE [LARGE SCALE GENOMIC DNA]</scope>
    <source>
        <strain evidence="2 3">DSM 1289</strain>
    </source>
</reference>
<dbReference type="PANTHER" id="PTHR36928">
    <property type="entry name" value="PHOSPHATASE YCDX-RELATED"/>
    <property type="match status" value="1"/>
</dbReference>
<keyword evidence="2" id="KW-0378">Hydrolase</keyword>
<dbReference type="InterPro" id="IPR050243">
    <property type="entry name" value="PHP_phosphatase"/>
</dbReference>